<feature type="transmembrane region" description="Helical" evidence="1">
    <location>
        <begin position="672"/>
        <end position="689"/>
    </location>
</feature>
<evidence type="ECO:0000313" key="3">
    <source>
        <dbReference type="Proteomes" id="UP000198373"/>
    </source>
</evidence>
<accession>A0A239CPA1</accession>
<organism evidence="2 3">
    <name type="scientific">Geodermatophilus pulveris</name>
    <dbReference type="NCBI Taxonomy" id="1564159"/>
    <lineage>
        <taxon>Bacteria</taxon>
        <taxon>Bacillati</taxon>
        <taxon>Actinomycetota</taxon>
        <taxon>Actinomycetes</taxon>
        <taxon>Geodermatophilales</taxon>
        <taxon>Geodermatophilaceae</taxon>
        <taxon>Geodermatophilus</taxon>
    </lineage>
</organism>
<feature type="transmembrane region" description="Helical" evidence="1">
    <location>
        <begin position="120"/>
        <end position="141"/>
    </location>
</feature>
<dbReference type="NCBIfam" id="NF047321">
    <property type="entry name" value="SCO7613_CTERM"/>
    <property type="match status" value="1"/>
</dbReference>
<feature type="transmembrane region" description="Helical" evidence="1">
    <location>
        <begin position="147"/>
        <end position="166"/>
    </location>
</feature>
<sequence length="707" mass="69506">MTSTSGPSWRPSCPVCGRPAAGSGPAPCLSCGLPAVGEAARVVARIGATIEELARDRDRLLVTLRTAAERAPAPAPPPAPAAAPVRRVAAPALPPAPAGPSIDERYPVRAPRRRVSPEQVLLALGTLLVVAAGITFVAVAWARLGLVFQSAAMATVTAAACAVSARTARRGLRATEEALAAAGATLLAVDLAAAHALGLWGLDDVGLRLWTAVSCCVVAAVAAGLGRLTRSTVTWPLAALLAVQPVPLLLVPEVATTAAALVAATLAVALLDVALLLRLRRVLAPVAQVLAALWTGVAAVAGVLVAWVGTTADAWTVTALLAAAGTAGLLLRRDGRLGARLPAAAPLAGAGAAVTALALTGALARADLPGWVATAGLGVALLTAAVLAAPRRAAVAALVGGGAVLAACGGALLAAEDRVGVLGLLVLVGTLPAALAAVRLEALRPAAVAAVLLCPAAAALLAGDEGWLSPAVAGLLVALVGAAGFALAAARAGTPEEQTAAGTATLAGLAAAATTAGTGAWGQVAVQLAVVGAAAGAYALVTGRRDVAVLAVADLVVACWVAAGGAGIQTPEVYTAPAAAGLLLVALPQLRAGARSWAAEGPAVGVALVPSAVQLLAETSAVRLVLVVAAAAGLTVLGALRHRQAPFVVGAGVLTVVVLDELTPYAGLVPRWVSLACAGLLLLAVGASYERRRQQAREAVAWVAQMH</sequence>
<feature type="transmembrane region" description="Helical" evidence="1">
    <location>
        <begin position="468"/>
        <end position="488"/>
    </location>
</feature>
<feature type="transmembrane region" description="Helical" evidence="1">
    <location>
        <begin position="207"/>
        <end position="226"/>
    </location>
</feature>
<keyword evidence="1" id="KW-1133">Transmembrane helix</keyword>
<evidence type="ECO:0000313" key="2">
    <source>
        <dbReference type="EMBL" id="SNS21970.1"/>
    </source>
</evidence>
<feature type="transmembrane region" description="Helical" evidence="1">
    <location>
        <begin position="257"/>
        <end position="277"/>
    </location>
</feature>
<feature type="transmembrane region" description="Helical" evidence="1">
    <location>
        <begin position="314"/>
        <end position="331"/>
    </location>
</feature>
<feature type="transmembrane region" description="Helical" evidence="1">
    <location>
        <begin position="395"/>
        <end position="415"/>
    </location>
</feature>
<dbReference type="RefSeq" id="WP_089304715.1">
    <property type="nucleotide sequence ID" value="NZ_FZOO01000002.1"/>
</dbReference>
<feature type="transmembrane region" description="Helical" evidence="1">
    <location>
        <begin position="548"/>
        <end position="568"/>
    </location>
</feature>
<feature type="transmembrane region" description="Helical" evidence="1">
    <location>
        <begin position="343"/>
        <end position="364"/>
    </location>
</feature>
<feature type="transmembrane region" description="Helical" evidence="1">
    <location>
        <begin position="370"/>
        <end position="388"/>
    </location>
</feature>
<dbReference type="OrthoDB" id="5198838at2"/>
<feature type="transmembrane region" description="Helical" evidence="1">
    <location>
        <begin position="421"/>
        <end position="438"/>
    </location>
</feature>
<feature type="transmembrane region" description="Helical" evidence="1">
    <location>
        <begin position="289"/>
        <end position="308"/>
    </location>
</feature>
<keyword evidence="1" id="KW-0472">Membrane</keyword>
<proteinExistence type="predicted"/>
<feature type="transmembrane region" description="Helical" evidence="1">
    <location>
        <begin position="233"/>
        <end position="251"/>
    </location>
</feature>
<name>A0A239CPA1_9ACTN</name>
<feature type="transmembrane region" description="Helical" evidence="1">
    <location>
        <begin position="500"/>
        <end position="518"/>
    </location>
</feature>
<dbReference type="AlphaFoldDB" id="A0A239CPA1"/>
<gene>
    <name evidence="2" type="ORF">SAMN06893096_102561</name>
</gene>
<dbReference type="Proteomes" id="UP000198373">
    <property type="component" value="Unassembled WGS sequence"/>
</dbReference>
<feature type="transmembrane region" description="Helical" evidence="1">
    <location>
        <begin position="622"/>
        <end position="640"/>
    </location>
</feature>
<reference evidence="3" key="1">
    <citation type="submission" date="2017-06" db="EMBL/GenBank/DDBJ databases">
        <authorList>
            <person name="Varghese N."/>
            <person name="Submissions S."/>
        </authorList>
    </citation>
    <scope>NUCLEOTIDE SEQUENCE [LARGE SCALE GENOMIC DNA]</scope>
    <source>
        <strain evidence="3">DSM 46839</strain>
    </source>
</reference>
<feature type="transmembrane region" description="Helical" evidence="1">
    <location>
        <begin position="647"/>
        <end position="666"/>
    </location>
</feature>
<dbReference type="InterPro" id="IPR058062">
    <property type="entry name" value="SCO7613_C"/>
</dbReference>
<feature type="transmembrane region" description="Helical" evidence="1">
    <location>
        <begin position="524"/>
        <end position="541"/>
    </location>
</feature>
<evidence type="ECO:0000256" key="1">
    <source>
        <dbReference type="SAM" id="Phobius"/>
    </source>
</evidence>
<keyword evidence="1" id="KW-0812">Transmembrane</keyword>
<feature type="transmembrane region" description="Helical" evidence="1">
    <location>
        <begin position="178"/>
        <end position="201"/>
    </location>
</feature>
<protein>
    <submittedName>
        <fullName evidence="2">Predicted membrane protein</fullName>
    </submittedName>
</protein>
<feature type="transmembrane region" description="Helical" evidence="1">
    <location>
        <begin position="445"/>
        <end position="462"/>
    </location>
</feature>
<keyword evidence="3" id="KW-1185">Reference proteome</keyword>
<dbReference type="EMBL" id="FZOO01000002">
    <property type="protein sequence ID" value="SNS21970.1"/>
    <property type="molecule type" value="Genomic_DNA"/>
</dbReference>